<accession>A0ABM8B771</accession>
<proteinExistence type="predicted"/>
<gene>
    <name evidence="1" type="ORF">KIM372_06150</name>
</gene>
<name>A0ABM8B771_9BIFI</name>
<keyword evidence="2" id="KW-1185">Reference proteome</keyword>
<dbReference type="EMBL" id="AP026798">
    <property type="protein sequence ID" value="BDR52708.1"/>
    <property type="molecule type" value="Genomic_DNA"/>
</dbReference>
<protein>
    <submittedName>
        <fullName evidence="1">Uncharacterized protein</fullName>
    </submittedName>
</protein>
<dbReference type="Proteomes" id="UP001321766">
    <property type="component" value="Chromosome"/>
</dbReference>
<evidence type="ECO:0000313" key="1">
    <source>
        <dbReference type="EMBL" id="BDR52708.1"/>
    </source>
</evidence>
<sequence>MTDSDQADSSDLAQVNLMNFTRLPDSDDWTYTYQLPVSSADAQGRSAQGKYALQLHYQLINGQEVQAEQSFGVDYTGPQIADLHYALTGPQQWGWVFAPDSETITARSWDKLSGVNDASVDFEGKWSKLEPGQSNKPTSRQGGIELVFGQDSSRLELAGSHFTIKDQAGNMSAPWTSKLLPTCPRASAA</sequence>
<evidence type="ECO:0000313" key="2">
    <source>
        <dbReference type="Proteomes" id="UP001321766"/>
    </source>
</evidence>
<reference evidence="1 2" key="1">
    <citation type="journal article" date="2023" name="Microbiol. Spectr.">
        <title>Symbiosis of Carpenter Bees with Uncharacterized Lactic Acid Bacteria Showing NAD Auxotrophy.</title>
        <authorList>
            <person name="Kawasaki S."/>
            <person name="Ozawa K."/>
            <person name="Mori T."/>
            <person name="Yamamoto A."/>
            <person name="Ito M."/>
            <person name="Ohkuma M."/>
            <person name="Sakamoto M."/>
            <person name="Matsutani M."/>
        </authorList>
    </citation>
    <scope>NUCLEOTIDE SEQUENCE [LARGE SCALE GENOMIC DNA]</scope>
    <source>
        <strain evidence="1 2">Kim37-2</strain>
    </source>
</reference>
<organism evidence="1 2">
    <name type="scientific">Bombiscardovia nodaiensis</name>
    <dbReference type="NCBI Taxonomy" id="2932181"/>
    <lineage>
        <taxon>Bacteria</taxon>
        <taxon>Bacillati</taxon>
        <taxon>Actinomycetota</taxon>
        <taxon>Actinomycetes</taxon>
        <taxon>Bifidobacteriales</taxon>
        <taxon>Bifidobacteriaceae</taxon>
        <taxon>Bombiscardovia</taxon>
    </lineage>
</organism>